<name>A0A4U0WHL2_9PEZI</name>
<dbReference type="PANTHER" id="PTHR43173">
    <property type="entry name" value="ABC1 FAMILY PROTEIN"/>
    <property type="match status" value="1"/>
</dbReference>
<dbReference type="CDD" id="cd13969">
    <property type="entry name" value="ADCK1-like"/>
    <property type="match status" value="1"/>
</dbReference>
<dbReference type="InterPro" id="IPR004147">
    <property type="entry name" value="ABC1_dom"/>
</dbReference>
<evidence type="ECO:0000256" key="1">
    <source>
        <dbReference type="ARBA" id="ARBA00009670"/>
    </source>
</evidence>
<dbReference type="InterPro" id="IPR011009">
    <property type="entry name" value="Kinase-like_dom_sf"/>
</dbReference>
<dbReference type="Proteomes" id="UP000308768">
    <property type="component" value="Unassembled WGS sequence"/>
</dbReference>
<sequence length="573" mass="64935">MSGTPLFPFLARGAAPWTCRNCLQQQQRRLKPSYFSSYSTKAPRIPRPKRPKKVLLAAAGGTLAAGVITNVSDDAKHAYGAVQRTSRILTVLAVNINDYRVALKQDEAPDYDAILKTCHKRCAERTLLVLEKNGSIFIKLGQHLSSLNYLLPPEWCDTFIPLQDKCPVSSFDSIQAMVLKDTGQPLDDFFSKFEPLPIGAASLAQVHLATIKETGQKVAVKVQHPALDEWAPLDLALTRFTFSTLKRFFPEYDLTWLAEEMEISLPQELNFELEGKNATRAREYFSHVKNTPLIIPEVMWAKRRILVMEYVTGKRPDDLEYFDKNGIDRDEVSAALARIFNEMIFGTNAPLHCDPHGGNIAIRLNNARKYPHNFDVILYDHGLYRDIPLDLRRSYAKLWLAVIDADEPNMRKYAYDVAGITDAQFPLFASAITGRDYRVVEKGVGNVARSEQEKEAIGDALGDGMLQELVQLLGQVPRVMLLILKTNDLTRSLDENLHTRQGPVRTFLILARYASRTVFDEQLESLSGSYLWPRNLLTLLAAWSRYMRVEMKLTLYEYFLGVKRMLGMEVAPM</sequence>
<dbReference type="InterPro" id="IPR045307">
    <property type="entry name" value="ADCK1_dom"/>
</dbReference>
<reference evidence="3 6" key="1">
    <citation type="submission" date="2017-03" db="EMBL/GenBank/DDBJ databases">
        <title>Genomes of endolithic fungi from Antarctica.</title>
        <authorList>
            <person name="Coleine C."/>
            <person name="Masonjones S."/>
            <person name="Stajich J.E."/>
        </authorList>
    </citation>
    <scope>NUCLEOTIDE SEQUENCE [LARGE SCALE GENOMIC DNA]</scope>
    <source>
        <strain evidence="3 6">CCFEE 5187</strain>
    </source>
</reference>
<dbReference type="EMBL" id="NAJN01000484">
    <property type="protein sequence ID" value="TKA72646.1"/>
    <property type="molecule type" value="Genomic_DNA"/>
</dbReference>
<gene>
    <name evidence="4" type="ORF">B0A49_04325</name>
    <name evidence="5" type="ORF">B0A49_06609</name>
    <name evidence="3" type="ORF">B0A49_10406</name>
</gene>
<dbReference type="GO" id="GO:0005743">
    <property type="term" value="C:mitochondrial inner membrane"/>
    <property type="evidence" value="ECO:0007669"/>
    <property type="project" value="TreeGrafter"/>
</dbReference>
<accession>A0A4U0WHL2</accession>
<dbReference type="SUPFAM" id="SSF56112">
    <property type="entry name" value="Protein kinase-like (PK-like)"/>
    <property type="match status" value="1"/>
</dbReference>
<keyword evidence="6" id="KW-1185">Reference proteome</keyword>
<proteinExistence type="inferred from homology"/>
<dbReference type="InterPro" id="IPR051130">
    <property type="entry name" value="Mito_struct-func_regulator"/>
</dbReference>
<dbReference type="OrthoDB" id="427480at2759"/>
<dbReference type="PANTHER" id="PTHR43173:SF19">
    <property type="entry name" value="AARF DOMAIN-CONTAINING PROTEIN KINASE 1"/>
    <property type="match status" value="1"/>
</dbReference>
<dbReference type="GO" id="GO:0007005">
    <property type="term" value="P:mitochondrion organization"/>
    <property type="evidence" value="ECO:0007669"/>
    <property type="project" value="TreeGrafter"/>
</dbReference>
<dbReference type="Pfam" id="PF03109">
    <property type="entry name" value="ABC1"/>
    <property type="match status" value="1"/>
</dbReference>
<comment type="similarity">
    <text evidence="1">Belongs to the protein kinase superfamily. ADCK protein kinase family.</text>
</comment>
<organism evidence="3 6">
    <name type="scientific">Cryomyces minteri</name>
    <dbReference type="NCBI Taxonomy" id="331657"/>
    <lineage>
        <taxon>Eukaryota</taxon>
        <taxon>Fungi</taxon>
        <taxon>Dikarya</taxon>
        <taxon>Ascomycota</taxon>
        <taxon>Pezizomycotina</taxon>
        <taxon>Dothideomycetes</taxon>
        <taxon>Dothideomycetes incertae sedis</taxon>
        <taxon>Cryomyces</taxon>
    </lineage>
</organism>
<evidence type="ECO:0000313" key="3">
    <source>
        <dbReference type="EMBL" id="TKA62261.1"/>
    </source>
</evidence>
<dbReference type="STRING" id="331657.A0A4U0WHL2"/>
<feature type="domain" description="ABC1 atypical kinase-like" evidence="2">
    <location>
        <begin position="162"/>
        <end position="413"/>
    </location>
</feature>
<comment type="caution">
    <text evidence="3">The sequence shown here is derived from an EMBL/GenBank/DDBJ whole genome shotgun (WGS) entry which is preliminary data.</text>
</comment>
<evidence type="ECO:0000259" key="2">
    <source>
        <dbReference type="Pfam" id="PF03109"/>
    </source>
</evidence>
<dbReference type="EMBL" id="NAJN01001596">
    <property type="protein sequence ID" value="TKA62261.1"/>
    <property type="molecule type" value="Genomic_DNA"/>
</dbReference>
<protein>
    <recommendedName>
        <fullName evidence="2">ABC1 atypical kinase-like domain-containing protein</fullName>
    </recommendedName>
</protein>
<dbReference type="EMBL" id="NAJN01000594">
    <property type="protein sequence ID" value="TKA71087.1"/>
    <property type="molecule type" value="Genomic_DNA"/>
</dbReference>
<evidence type="ECO:0000313" key="5">
    <source>
        <dbReference type="EMBL" id="TKA72646.1"/>
    </source>
</evidence>
<evidence type="ECO:0000313" key="4">
    <source>
        <dbReference type="EMBL" id="TKA71087.1"/>
    </source>
</evidence>
<dbReference type="GO" id="GO:0055088">
    <property type="term" value="P:lipid homeostasis"/>
    <property type="evidence" value="ECO:0007669"/>
    <property type="project" value="TreeGrafter"/>
</dbReference>
<evidence type="ECO:0000313" key="6">
    <source>
        <dbReference type="Proteomes" id="UP000308768"/>
    </source>
</evidence>
<dbReference type="AlphaFoldDB" id="A0A4U0WHL2"/>